<dbReference type="OrthoDB" id="5329176at2759"/>
<keyword evidence="3 6" id="KW-1133">Transmembrane helix</keyword>
<feature type="transmembrane region" description="Helical" evidence="6">
    <location>
        <begin position="210"/>
        <end position="228"/>
    </location>
</feature>
<keyword evidence="4 6" id="KW-0472">Membrane</keyword>
<keyword evidence="2 6" id="KW-0812">Transmembrane</keyword>
<feature type="transmembrane region" description="Helical" evidence="6">
    <location>
        <begin position="240"/>
        <end position="257"/>
    </location>
</feature>
<dbReference type="Proteomes" id="UP000191408">
    <property type="component" value="Unassembled WGS sequence"/>
</dbReference>
<dbReference type="PANTHER" id="PTHR33048:SF47">
    <property type="entry name" value="INTEGRAL MEMBRANE PROTEIN-RELATED"/>
    <property type="match status" value="1"/>
</dbReference>
<reference evidence="9" key="1">
    <citation type="journal article" date="2017" name="Nat. Microbiol.">
        <title>Global analysis of biosynthetic gene clusters reveals vast potential of secondary metabolite production in Penicillium species.</title>
        <authorList>
            <person name="Nielsen J.C."/>
            <person name="Grijseels S."/>
            <person name="Prigent S."/>
            <person name="Ji B."/>
            <person name="Dainat J."/>
            <person name="Nielsen K.F."/>
            <person name="Frisvad J.C."/>
            <person name="Workman M."/>
            <person name="Nielsen J."/>
        </authorList>
    </citation>
    <scope>NUCLEOTIDE SEQUENCE [LARGE SCALE GENOMIC DNA]</scope>
    <source>
        <strain evidence="9">IBT 4502</strain>
    </source>
</reference>
<evidence type="ECO:0000313" key="9">
    <source>
        <dbReference type="Proteomes" id="UP000191408"/>
    </source>
</evidence>
<feature type="transmembrane region" description="Helical" evidence="6">
    <location>
        <begin position="159"/>
        <end position="182"/>
    </location>
</feature>
<dbReference type="PANTHER" id="PTHR33048">
    <property type="entry name" value="PTH11-LIKE INTEGRAL MEMBRANE PROTEIN (AFU_ORTHOLOGUE AFUA_5G11245)"/>
    <property type="match status" value="1"/>
</dbReference>
<evidence type="ECO:0000259" key="7">
    <source>
        <dbReference type="Pfam" id="PF20684"/>
    </source>
</evidence>
<proteinExistence type="inferred from homology"/>
<name>A0A1V6NBA4_PENPO</name>
<evidence type="ECO:0000256" key="5">
    <source>
        <dbReference type="ARBA" id="ARBA00038359"/>
    </source>
</evidence>
<dbReference type="AlphaFoldDB" id="A0A1V6NBA4"/>
<accession>A0A1V6NBA4</accession>
<feature type="transmembrane region" description="Helical" evidence="6">
    <location>
        <begin position="77"/>
        <end position="105"/>
    </location>
</feature>
<keyword evidence="9" id="KW-1185">Reference proteome</keyword>
<evidence type="ECO:0000256" key="6">
    <source>
        <dbReference type="SAM" id="Phobius"/>
    </source>
</evidence>
<dbReference type="EMBL" id="MDYM01000014">
    <property type="protein sequence ID" value="OQD62010.1"/>
    <property type="molecule type" value="Genomic_DNA"/>
</dbReference>
<feature type="transmembrane region" description="Helical" evidence="6">
    <location>
        <begin position="45"/>
        <end position="65"/>
    </location>
</feature>
<sequence>MLSTKIRKTSFLPRKFFGVNFSLMAPPSDTLVHSLGHNTLGKIDIAVQSVLLAIVFVSVGLRLWSRRLQWIPLQLNDLLIILATFFMVGRYVVEIVMIVLCGMGLHSTEVAQVGGSGVFVQFNQLTYAGDLLWVTIIALIQLSVLTYYVHNFGQRTITLLAYVLVGLCSALWVAGFFATAFFCTPPKRIWLADTPGHCGDRKMLHTGVNASETILSFFVVILPIPLAWGMPLSKAKKTSLACIQVLGLGIVVIIAIRMKLEFDLDPKDTTHGSARKSILSCIVPLLGIIAACLPTLEPAIQRIFRISALPSPAHTSIYDPTFARYWKTTVLSGRGMEEPEMPLVTLAQPFVAKMGYLAPGKIHVTSHWEIHSARGSARFDRSPVRQA</sequence>
<evidence type="ECO:0000313" key="8">
    <source>
        <dbReference type="EMBL" id="OQD62010.1"/>
    </source>
</evidence>
<organism evidence="8 9">
    <name type="scientific">Penicillium polonicum</name>
    <dbReference type="NCBI Taxonomy" id="60169"/>
    <lineage>
        <taxon>Eukaryota</taxon>
        <taxon>Fungi</taxon>
        <taxon>Dikarya</taxon>
        <taxon>Ascomycota</taxon>
        <taxon>Pezizomycotina</taxon>
        <taxon>Eurotiomycetes</taxon>
        <taxon>Eurotiomycetidae</taxon>
        <taxon>Eurotiales</taxon>
        <taxon>Aspergillaceae</taxon>
        <taxon>Penicillium</taxon>
    </lineage>
</organism>
<evidence type="ECO:0000256" key="3">
    <source>
        <dbReference type="ARBA" id="ARBA00022989"/>
    </source>
</evidence>
<evidence type="ECO:0000256" key="2">
    <source>
        <dbReference type="ARBA" id="ARBA00022692"/>
    </source>
</evidence>
<comment type="similarity">
    <text evidence="5">Belongs to the SAT4 family.</text>
</comment>
<dbReference type="InterPro" id="IPR052337">
    <property type="entry name" value="SAT4-like"/>
</dbReference>
<comment type="subcellular location">
    <subcellularLocation>
        <location evidence="1">Membrane</location>
        <topology evidence="1">Multi-pass membrane protein</topology>
    </subcellularLocation>
</comment>
<feature type="domain" description="Rhodopsin" evidence="7">
    <location>
        <begin position="61"/>
        <end position="302"/>
    </location>
</feature>
<feature type="transmembrane region" description="Helical" evidence="6">
    <location>
        <begin position="277"/>
        <end position="296"/>
    </location>
</feature>
<comment type="caution">
    <text evidence="8">The sequence shown here is derived from an EMBL/GenBank/DDBJ whole genome shotgun (WGS) entry which is preliminary data.</text>
</comment>
<dbReference type="Pfam" id="PF20684">
    <property type="entry name" value="Fung_rhodopsin"/>
    <property type="match status" value="1"/>
</dbReference>
<protein>
    <recommendedName>
        <fullName evidence="7">Rhodopsin domain-containing protein</fullName>
    </recommendedName>
</protein>
<dbReference type="GO" id="GO:0016020">
    <property type="term" value="C:membrane"/>
    <property type="evidence" value="ECO:0007669"/>
    <property type="project" value="UniProtKB-SubCell"/>
</dbReference>
<evidence type="ECO:0000256" key="1">
    <source>
        <dbReference type="ARBA" id="ARBA00004141"/>
    </source>
</evidence>
<dbReference type="InterPro" id="IPR049326">
    <property type="entry name" value="Rhodopsin_dom_fungi"/>
</dbReference>
<feature type="transmembrane region" description="Helical" evidence="6">
    <location>
        <begin position="125"/>
        <end position="147"/>
    </location>
</feature>
<evidence type="ECO:0000256" key="4">
    <source>
        <dbReference type="ARBA" id="ARBA00023136"/>
    </source>
</evidence>
<gene>
    <name evidence="8" type="ORF">PENPOL_c014G07407</name>
</gene>